<evidence type="ECO:0000256" key="4">
    <source>
        <dbReference type="ARBA" id="ARBA00022600"/>
    </source>
</evidence>
<evidence type="ECO:0000256" key="1">
    <source>
        <dbReference type="ARBA" id="ARBA00000826"/>
    </source>
</evidence>
<dbReference type="GO" id="GO:0043169">
    <property type="term" value="F:cation binding"/>
    <property type="evidence" value="ECO:0007669"/>
    <property type="project" value="InterPro"/>
</dbReference>
<accession>A0A8G2FXR2</accession>
<dbReference type="GO" id="GO:0005829">
    <property type="term" value="C:cytosol"/>
    <property type="evidence" value="ECO:0007669"/>
    <property type="project" value="TreeGrafter"/>
</dbReference>
<dbReference type="PANTHER" id="PTHR43651">
    <property type="entry name" value="1,4-ALPHA-GLUCAN-BRANCHING ENZYME"/>
    <property type="match status" value="1"/>
</dbReference>
<comment type="similarity">
    <text evidence="3 9">Belongs to the glycosyl hydrolase 13 family. GlgB subfamily.</text>
</comment>
<dbReference type="Gene3D" id="2.60.40.1180">
    <property type="entry name" value="Golgi alpha-mannosidase II"/>
    <property type="match status" value="1"/>
</dbReference>
<dbReference type="Proteomes" id="UP000192315">
    <property type="component" value="Unassembled WGS sequence"/>
</dbReference>
<keyword evidence="4 9" id="KW-0321">Glycogen metabolism</keyword>
<dbReference type="Gene3D" id="3.20.20.80">
    <property type="entry name" value="Glycosidases"/>
    <property type="match status" value="1"/>
</dbReference>
<dbReference type="InterPro" id="IPR013783">
    <property type="entry name" value="Ig-like_fold"/>
</dbReference>
<comment type="function">
    <text evidence="9">Catalyzes the formation of the alpha-1,6-glucosidic linkages in glycogen by scission of a 1,4-alpha-linked oligosaccharide from growing alpha-1,4-glucan chains and the subsequent attachment of the oligosaccharide to the alpha-1,6 position.</text>
</comment>
<evidence type="ECO:0000256" key="5">
    <source>
        <dbReference type="ARBA" id="ARBA00022676"/>
    </source>
</evidence>
<dbReference type="InterPro" id="IPR006047">
    <property type="entry name" value="GH13_cat_dom"/>
</dbReference>
<dbReference type="SUPFAM" id="SSF51445">
    <property type="entry name" value="(Trans)glycosidases"/>
    <property type="match status" value="1"/>
</dbReference>
<dbReference type="NCBIfam" id="NF003811">
    <property type="entry name" value="PRK05402.1"/>
    <property type="match status" value="1"/>
</dbReference>
<dbReference type="CDD" id="cd11322">
    <property type="entry name" value="AmyAc_Glg_BE"/>
    <property type="match status" value="1"/>
</dbReference>
<evidence type="ECO:0000256" key="6">
    <source>
        <dbReference type="ARBA" id="ARBA00022679"/>
    </source>
</evidence>
<dbReference type="NCBIfam" id="TIGR01515">
    <property type="entry name" value="branching_enzym"/>
    <property type="match status" value="1"/>
</dbReference>
<dbReference type="InterPro" id="IPR006048">
    <property type="entry name" value="A-amylase/branching_C"/>
</dbReference>
<comment type="caution">
    <text evidence="11">The sequence shown here is derived from an EMBL/GenBank/DDBJ whole genome shotgun (WGS) entry which is preliminary data.</text>
</comment>
<evidence type="ECO:0000256" key="9">
    <source>
        <dbReference type="HAMAP-Rule" id="MF_00685"/>
    </source>
</evidence>
<reference evidence="11 12" key="1">
    <citation type="submission" date="2017-04" db="EMBL/GenBank/DDBJ databases">
        <authorList>
            <person name="Varghese N."/>
            <person name="Submissions S."/>
        </authorList>
    </citation>
    <scope>NUCLEOTIDE SEQUENCE [LARGE SCALE GENOMIC DNA]</scope>
    <source>
        <strain evidence="11 12">DSM 9789</strain>
    </source>
</reference>
<evidence type="ECO:0000256" key="2">
    <source>
        <dbReference type="ARBA" id="ARBA00004964"/>
    </source>
</evidence>
<dbReference type="InterPro" id="IPR006407">
    <property type="entry name" value="GlgB"/>
</dbReference>
<comment type="catalytic activity">
    <reaction evidence="1 9">
        <text>Transfers a segment of a (1-&gt;4)-alpha-D-glucan chain to a primary hydroxy group in a similar glucan chain.</text>
        <dbReference type="EC" id="2.4.1.18"/>
    </reaction>
</comment>
<gene>
    <name evidence="9" type="primary">glgB</name>
    <name evidence="11" type="ORF">SAMN02745355_1387</name>
</gene>
<dbReference type="SMART" id="SM00642">
    <property type="entry name" value="Aamy"/>
    <property type="match status" value="1"/>
</dbReference>
<organism evidence="11 12">
    <name type="scientific">Picrophilus torridus (strain ATCC 700027 / DSM 9790 / JCM 10055 / NBRC 100828 / KAW 2/3)</name>
    <dbReference type="NCBI Taxonomy" id="1122961"/>
    <lineage>
        <taxon>Archaea</taxon>
        <taxon>Methanobacteriati</taxon>
        <taxon>Thermoplasmatota</taxon>
        <taxon>Thermoplasmata</taxon>
        <taxon>Thermoplasmatales</taxon>
        <taxon>Picrophilaceae</taxon>
        <taxon>Picrophilus</taxon>
    </lineage>
</organism>
<evidence type="ECO:0000259" key="10">
    <source>
        <dbReference type="SMART" id="SM00642"/>
    </source>
</evidence>
<dbReference type="Gene3D" id="2.60.40.10">
    <property type="entry name" value="Immunoglobulins"/>
    <property type="match status" value="1"/>
</dbReference>
<evidence type="ECO:0000256" key="3">
    <source>
        <dbReference type="ARBA" id="ARBA00009000"/>
    </source>
</evidence>
<dbReference type="SUPFAM" id="SSF51011">
    <property type="entry name" value="Glycosyl hydrolase domain"/>
    <property type="match status" value="1"/>
</dbReference>
<dbReference type="InterPro" id="IPR054169">
    <property type="entry name" value="GlgB_N"/>
</dbReference>
<dbReference type="Pfam" id="PF00128">
    <property type="entry name" value="Alpha-amylase"/>
    <property type="match status" value="1"/>
</dbReference>
<dbReference type="GO" id="GO:0003844">
    <property type="term" value="F:1,4-alpha-glucan branching enzyme activity"/>
    <property type="evidence" value="ECO:0007669"/>
    <property type="project" value="UniProtKB-UniRule"/>
</dbReference>
<feature type="active site" description="Nucleophile" evidence="9">
    <location>
        <position position="385"/>
    </location>
</feature>
<dbReference type="HAMAP" id="MF_00685">
    <property type="entry name" value="GlgB"/>
    <property type="match status" value="1"/>
</dbReference>
<dbReference type="PIRSF" id="PIRSF000463">
    <property type="entry name" value="GlgB"/>
    <property type="match status" value="1"/>
</dbReference>
<dbReference type="InterPro" id="IPR014756">
    <property type="entry name" value="Ig_E-set"/>
</dbReference>
<keyword evidence="6 9" id="KW-0808">Transferase</keyword>
<dbReference type="EC" id="2.4.1.18" evidence="9"/>
<dbReference type="GO" id="GO:0004553">
    <property type="term" value="F:hydrolase activity, hydrolyzing O-glycosyl compounds"/>
    <property type="evidence" value="ECO:0007669"/>
    <property type="project" value="InterPro"/>
</dbReference>
<dbReference type="FunFam" id="2.60.40.10:FF:000169">
    <property type="entry name" value="1,4-alpha-glucan branching enzyme GlgB"/>
    <property type="match status" value="1"/>
</dbReference>
<dbReference type="PANTHER" id="PTHR43651:SF3">
    <property type="entry name" value="1,4-ALPHA-GLUCAN-BRANCHING ENZYME"/>
    <property type="match status" value="1"/>
</dbReference>
<keyword evidence="12" id="KW-1185">Reference proteome</keyword>
<keyword evidence="7 9" id="KW-0320">Glycogen biosynthesis</keyword>
<dbReference type="AlphaFoldDB" id="A0A8G2FXR2"/>
<dbReference type="GO" id="GO:0005978">
    <property type="term" value="P:glycogen biosynthetic process"/>
    <property type="evidence" value="ECO:0007669"/>
    <property type="project" value="UniProtKB-UniRule"/>
</dbReference>
<feature type="domain" description="Glycosyl hydrolase family 13 catalytic" evidence="10">
    <location>
        <begin position="229"/>
        <end position="570"/>
    </location>
</feature>
<feature type="active site" description="Proton donor" evidence="9">
    <location>
        <position position="438"/>
    </location>
</feature>
<dbReference type="RefSeq" id="WP_161939696.1">
    <property type="nucleotide sequence ID" value="NZ_FWYE01000004.1"/>
</dbReference>
<dbReference type="EMBL" id="FWYE01000004">
    <property type="protein sequence ID" value="SMD31446.1"/>
    <property type="molecule type" value="Genomic_DNA"/>
</dbReference>
<keyword evidence="8 9" id="KW-0119">Carbohydrate metabolism</keyword>
<proteinExistence type="inferred from homology"/>
<protein>
    <recommendedName>
        <fullName evidence="9">1,4-alpha-glucan branching enzyme GlgB</fullName>
        <ecNumber evidence="9">2.4.1.18</ecNumber>
    </recommendedName>
    <alternativeName>
        <fullName evidence="9">1,4-alpha-D-glucan:1,4-alpha-D-glucan 6-glucosyl-transferase</fullName>
    </alternativeName>
    <alternativeName>
        <fullName evidence="9">Alpha-(1-&gt;4)-glucan branching enzyme</fullName>
    </alternativeName>
    <alternativeName>
        <fullName evidence="9">Glycogen branching enzyme</fullName>
        <shortName evidence="9">BE</shortName>
    </alternativeName>
</protein>
<dbReference type="Pfam" id="PF02806">
    <property type="entry name" value="Alpha-amylase_C"/>
    <property type="match status" value="1"/>
</dbReference>
<dbReference type="UniPathway" id="UPA00164"/>
<comment type="pathway">
    <text evidence="2 9">Glycan biosynthesis; glycogen biosynthesis.</text>
</comment>
<name>A0A8G2FXR2_PICTO</name>
<dbReference type="Pfam" id="PF22019">
    <property type="entry name" value="GlgB_N"/>
    <property type="match status" value="1"/>
</dbReference>
<dbReference type="SUPFAM" id="SSF81296">
    <property type="entry name" value="E set domains"/>
    <property type="match status" value="1"/>
</dbReference>
<dbReference type="InterPro" id="IPR013780">
    <property type="entry name" value="Glyco_hydro_b"/>
</dbReference>
<evidence type="ECO:0000256" key="7">
    <source>
        <dbReference type="ARBA" id="ARBA00023056"/>
    </source>
</evidence>
<keyword evidence="5 9" id="KW-0328">Glycosyltransferase</keyword>
<dbReference type="CDD" id="cd02855">
    <property type="entry name" value="E_set_GBE_prok_N"/>
    <property type="match status" value="1"/>
</dbReference>
<dbReference type="InterPro" id="IPR017853">
    <property type="entry name" value="GH"/>
</dbReference>
<dbReference type="InterPro" id="IPR044143">
    <property type="entry name" value="GlgB_N_E_set_prok"/>
</dbReference>
<dbReference type="InterPro" id="IPR004193">
    <property type="entry name" value="Glyco_hydro_13_N"/>
</dbReference>
<dbReference type="NCBIfam" id="NF008967">
    <property type="entry name" value="PRK12313.1"/>
    <property type="match status" value="1"/>
</dbReference>
<sequence>MDFKCLNDVECSHPEKILGPHLEDVYIIRAYIPIARAAFILIDNKKYQMIDNGKVFEYRSDNEINDYKILYIDDSGYEKTIDDPYRFRPEISDYDIYLYGTGRLFEAYKTFGAHLKTIKDVSGCNFVVWAPSALSVSVVGNFNHWTPGMHPMINVNDSGIWALFIPGIKENEVYKFAIKTKNNEIKMKTDPFAFYTEKRPRTGSIVINDDFHWTDNSFKRSENALSIYEMHLGSWKRNNGDYYNYREIADMLIDHLKKTGFNCVEIMPVMEHPLDISWGYQVVNYFAPTSRYGKPDDFKYLVNRLHENNIMVILDFVPAHFPDDDYGLYMFDGTHLYDYEDPRMGRTPDWGTNIFDFGRNGIRSFIASAAVFWIDKYHVDGLRFDAVTSMIYLDFGRKPGEWIPNINGGNINLEAVSLLKEINDYIHNKYYNVITVAEESSTYPGITSESGLNFNYKWNLGWMHDTLDFFHEDPLYRKYRINNLTFSVMYMYSENFILPVSHDEVVYGKGSLYRKMPGNKNEKISNVKLFLSYMFSYPGKKLLFMGNEFAQKNEWNVLSQLSWNDLDDGKYVMELIHDLNNLYKNDFNFYNDKNFSWIDFNDKTNTVISFNRGNAVCIFNFTPVERENYAIGVDYLSRYIEIINTDSKKYNGGNILNESIYACKYPMHGRRYSIEIDLPPLAAVIMEPEDLNGSSGN</sequence>
<evidence type="ECO:0000313" key="11">
    <source>
        <dbReference type="EMBL" id="SMD31446.1"/>
    </source>
</evidence>
<evidence type="ECO:0000313" key="12">
    <source>
        <dbReference type="Proteomes" id="UP000192315"/>
    </source>
</evidence>
<evidence type="ECO:0000256" key="8">
    <source>
        <dbReference type="ARBA" id="ARBA00023277"/>
    </source>
</evidence>
<dbReference type="InterPro" id="IPR037439">
    <property type="entry name" value="Branching_enzy"/>
</dbReference>
<comment type="subunit">
    <text evidence="9">Monomer.</text>
</comment>
<dbReference type="Pfam" id="PF02922">
    <property type="entry name" value="CBM_48"/>
    <property type="match status" value="1"/>
</dbReference>